<feature type="region of interest" description="Disordered" evidence="1">
    <location>
        <begin position="15"/>
        <end position="123"/>
    </location>
</feature>
<keyword evidence="4" id="KW-1185">Reference proteome</keyword>
<sequence length="227" mass="23092">MRSPILAISLVAAAMATASARPTPSRDAPLSPTVKGGAGSFHVNAPRQYPPNDEPSREIDRQRSDPEREHAGGFGDRPPTPRPSNIFPIAPHGESGGVSTSSPAMGLDAGQGGGNASSADGDLASGADALKQYLGNVVAPATPSQFSAGDNSYGFQPQDPAYTRHDDPNCNTGSNDDNSDDNSNIDGADGQSIKGGESRGGHSGNTGSTEGGHVYNCSSNNDGDSDE</sequence>
<feature type="compositionally biased region" description="Low complexity" evidence="1">
    <location>
        <begin position="169"/>
        <end position="190"/>
    </location>
</feature>
<accession>A0A371DU34</accession>
<evidence type="ECO:0000313" key="3">
    <source>
        <dbReference type="EMBL" id="RDX56052.1"/>
    </source>
</evidence>
<feature type="region of interest" description="Disordered" evidence="1">
    <location>
        <begin position="141"/>
        <end position="227"/>
    </location>
</feature>
<feature type="compositionally biased region" description="Polar residues" evidence="1">
    <location>
        <begin position="142"/>
        <end position="155"/>
    </location>
</feature>
<feature type="compositionally biased region" description="Polar residues" evidence="1">
    <location>
        <begin position="216"/>
        <end position="227"/>
    </location>
</feature>
<proteinExistence type="predicted"/>
<keyword evidence="2" id="KW-0732">Signal</keyword>
<evidence type="ECO:0000313" key="4">
    <source>
        <dbReference type="Proteomes" id="UP000256964"/>
    </source>
</evidence>
<dbReference type="OrthoDB" id="2756218at2759"/>
<organism evidence="3 4">
    <name type="scientific">Lentinus brumalis</name>
    <dbReference type="NCBI Taxonomy" id="2498619"/>
    <lineage>
        <taxon>Eukaryota</taxon>
        <taxon>Fungi</taxon>
        <taxon>Dikarya</taxon>
        <taxon>Basidiomycota</taxon>
        <taxon>Agaricomycotina</taxon>
        <taxon>Agaricomycetes</taxon>
        <taxon>Polyporales</taxon>
        <taxon>Polyporaceae</taxon>
        <taxon>Lentinus</taxon>
    </lineage>
</organism>
<dbReference type="AlphaFoldDB" id="A0A371DU34"/>
<gene>
    <name evidence="3" type="ORF">OH76DRAFT_593201</name>
</gene>
<dbReference type="Proteomes" id="UP000256964">
    <property type="component" value="Unassembled WGS sequence"/>
</dbReference>
<feature type="signal peptide" evidence="2">
    <location>
        <begin position="1"/>
        <end position="20"/>
    </location>
</feature>
<feature type="chain" id="PRO_5016720317" evidence="2">
    <location>
        <begin position="21"/>
        <end position="227"/>
    </location>
</feature>
<feature type="compositionally biased region" description="Basic and acidic residues" evidence="1">
    <location>
        <begin position="54"/>
        <end position="71"/>
    </location>
</feature>
<evidence type="ECO:0000256" key="1">
    <source>
        <dbReference type="SAM" id="MobiDB-lite"/>
    </source>
</evidence>
<name>A0A371DU34_9APHY</name>
<protein>
    <submittedName>
        <fullName evidence="3">Uncharacterized protein</fullName>
    </submittedName>
</protein>
<evidence type="ECO:0000256" key="2">
    <source>
        <dbReference type="SAM" id="SignalP"/>
    </source>
</evidence>
<dbReference type="EMBL" id="KZ857381">
    <property type="protein sequence ID" value="RDX56052.1"/>
    <property type="molecule type" value="Genomic_DNA"/>
</dbReference>
<reference evidence="3 4" key="1">
    <citation type="journal article" date="2018" name="Biotechnol. Biofuels">
        <title>Integrative visual omics of the white-rot fungus Polyporus brumalis exposes the biotechnological potential of its oxidative enzymes for delignifying raw plant biomass.</title>
        <authorList>
            <person name="Miyauchi S."/>
            <person name="Rancon A."/>
            <person name="Drula E."/>
            <person name="Hage H."/>
            <person name="Chaduli D."/>
            <person name="Favel A."/>
            <person name="Grisel S."/>
            <person name="Henrissat B."/>
            <person name="Herpoel-Gimbert I."/>
            <person name="Ruiz-Duenas F.J."/>
            <person name="Chevret D."/>
            <person name="Hainaut M."/>
            <person name="Lin J."/>
            <person name="Wang M."/>
            <person name="Pangilinan J."/>
            <person name="Lipzen A."/>
            <person name="Lesage-Meessen L."/>
            <person name="Navarro D."/>
            <person name="Riley R."/>
            <person name="Grigoriev I.V."/>
            <person name="Zhou S."/>
            <person name="Raouche S."/>
            <person name="Rosso M.N."/>
        </authorList>
    </citation>
    <scope>NUCLEOTIDE SEQUENCE [LARGE SCALE GENOMIC DNA]</scope>
    <source>
        <strain evidence="3 4">BRFM 1820</strain>
    </source>
</reference>